<evidence type="ECO:0000256" key="5">
    <source>
        <dbReference type="ARBA" id="ARBA00048488"/>
    </source>
</evidence>
<dbReference type="SUPFAM" id="SSF51316">
    <property type="entry name" value="Mss4-like"/>
    <property type="match status" value="1"/>
</dbReference>
<comment type="function">
    <text evidence="3 7">Has an important function as a repair enzyme for proteins that have been inactivated by oxidation. Catalyzes the reversible oxidation-reduction of methionine sulfoxide in proteins to methionine.</text>
</comment>
<gene>
    <name evidence="7" type="primary">msrA</name>
    <name evidence="9" type="ORF">NE535_10390</name>
</gene>
<feature type="active site" evidence="7">
    <location>
        <position position="141"/>
    </location>
</feature>
<dbReference type="GO" id="GO:0033743">
    <property type="term" value="F:peptide-methionine (R)-S-oxide reductase activity"/>
    <property type="evidence" value="ECO:0007669"/>
    <property type="project" value="UniProtKB-EC"/>
</dbReference>
<dbReference type="InterPro" id="IPR002579">
    <property type="entry name" value="Met_Sox_Rdtase_MsrB_dom"/>
</dbReference>
<sequence>MKTLTEFEKFVIEQKGTERPFSGEYVDHDAAGLYRCKKCLAPLYKSEHKFNAHCGWPAFDNEIPGAVDRTLDADGQRVEITCHQCGGHLGHVFEGERLTPNNIRHCVNSVSMVFEATPSEPNTADEYESTQLEQATFGAGCFWCVEAIFAALNGVVKVQSGYAGGEQKHANYDAVCSGRTGHAEVVHITFDPAVVTFDELLEVLFKSHNPTTLNQQGNDKGPQYRSVVFAHTAEQVDKTNKMISSLQEAKVWNDPIVTEVSAFETFYPAENYHNDYFAKHGEQPYCQMVVKPKFEKFKSLFADKLKR</sequence>
<dbReference type="Gene3D" id="3.30.1060.10">
    <property type="entry name" value="Peptide methionine sulphoxide reductase MsrA"/>
    <property type="match status" value="1"/>
</dbReference>
<dbReference type="SUPFAM" id="SSF55068">
    <property type="entry name" value="Peptide methionine sulfoxide reductase"/>
    <property type="match status" value="1"/>
</dbReference>
<dbReference type="PANTHER" id="PTHR43774:SF1">
    <property type="entry name" value="PEPTIDE METHIONINE SULFOXIDE REDUCTASE MSRA 2"/>
    <property type="match status" value="1"/>
</dbReference>
<dbReference type="Gene3D" id="2.170.150.20">
    <property type="entry name" value="Peptide methionine sulfoxide reductase"/>
    <property type="match status" value="1"/>
</dbReference>
<evidence type="ECO:0000256" key="7">
    <source>
        <dbReference type="HAMAP-Rule" id="MF_01401"/>
    </source>
</evidence>
<keyword evidence="10" id="KW-1185">Reference proteome</keyword>
<comment type="catalytic activity">
    <reaction evidence="5">
        <text>L-methionyl-[protein] + [thioredoxin]-disulfide + H2O = L-methionyl-(R)-S-oxide-[protein] + [thioredoxin]-dithiol</text>
        <dbReference type="Rhea" id="RHEA:24164"/>
        <dbReference type="Rhea" id="RHEA-COMP:10698"/>
        <dbReference type="Rhea" id="RHEA-COMP:10700"/>
        <dbReference type="Rhea" id="RHEA-COMP:12313"/>
        <dbReference type="Rhea" id="RHEA-COMP:12314"/>
        <dbReference type="ChEBI" id="CHEBI:15377"/>
        <dbReference type="ChEBI" id="CHEBI:16044"/>
        <dbReference type="ChEBI" id="CHEBI:29950"/>
        <dbReference type="ChEBI" id="CHEBI:45764"/>
        <dbReference type="ChEBI" id="CHEBI:50058"/>
        <dbReference type="EC" id="1.8.4.12"/>
    </reaction>
</comment>
<evidence type="ECO:0000256" key="2">
    <source>
        <dbReference type="ARBA" id="ARBA00023268"/>
    </source>
</evidence>
<dbReference type="NCBIfam" id="NF004036">
    <property type="entry name" value="PRK05508.1"/>
    <property type="match status" value="1"/>
</dbReference>
<dbReference type="InterPro" id="IPR036509">
    <property type="entry name" value="Met_Sox_Rdtase_MsrA_sf"/>
</dbReference>
<dbReference type="InterPro" id="IPR011057">
    <property type="entry name" value="Mss4-like_sf"/>
</dbReference>
<evidence type="ECO:0000256" key="6">
    <source>
        <dbReference type="ARBA" id="ARBA00048782"/>
    </source>
</evidence>
<dbReference type="Proteomes" id="UP001155546">
    <property type="component" value="Unassembled WGS sequence"/>
</dbReference>
<dbReference type="EMBL" id="JAMTCD010000011">
    <property type="protein sequence ID" value="MCT7942198.1"/>
    <property type="molecule type" value="Genomic_DNA"/>
</dbReference>
<accession>A0A9X3AWB7</accession>
<dbReference type="AlphaFoldDB" id="A0A9X3AWB7"/>
<evidence type="ECO:0000313" key="10">
    <source>
        <dbReference type="Proteomes" id="UP001155546"/>
    </source>
</evidence>
<evidence type="ECO:0000259" key="8">
    <source>
        <dbReference type="PROSITE" id="PS51790"/>
    </source>
</evidence>
<dbReference type="NCBIfam" id="NF004042">
    <property type="entry name" value="PRK05550.1"/>
    <property type="match status" value="1"/>
</dbReference>
<dbReference type="Pfam" id="PF01625">
    <property type="entry name" value="PMSR"/>
    <property type="match status" value="1"/>
</dbReference>
<keyword evidence="2" id="KW-0511">Multifunctional enzyme</keyword>
<evidence type="ECO:0000256" key="3">
    <source>
        <dbReference type="ARBA" id="ARBA00024679"/>
    </source>
</evidence>
<proteinExistence type="inferred from homology"/>
<keyword evidence="1 7" id="KW-0560">Oxidoreductase</keyword>
<evidence type="ECO:0000256" key="4">
    <source>
        <dbReference type="ARBA" id="ARBA00047806"/>
    </source>
</evidence>
<comment type="similarity">
    <text evidence="7">Belongs to the MsrA Met sulfoxide reductase family.</text>
</comment>
<comment type="caution">
    <text evidence="9">The sequence shown here is derived from an EMBL/GenBank/DDBJ whole genome shotgun (WGS) entry which is preliminary data.</text>
</comment>
<evidence type="ECO:0000313" key="9">
    <source>
        <dbReference type="EMBL" id="MCT7942198.1"/>
    </source>
</evidence>
<evidence type="ECO:0000256" key="1">
    <source>
        <dbReference type="ARBA" id="ARBA00023002"/>
    </source>
</evidence>
<protein>
    <recommendedName>
        <fullName evidence="7">Peptide methionine sulfoxide reductase MsrA</fullName>
        <shortName evidence="7">Protein-methionine-S-oxide reductase</shortName>
        <ecNumber evidence="7">1.8.4.11</ecNumber>
    </recommendedName>
    <alternativeName>
        <fullName evidence="7">Peptide-methionine (S)-S-oxide reductase</fullName>
        <shortName evidence="7">Peptide Met(O) reductase</shortName>
    </alternativeName>
</protein>
<name>A0A9X3AWB7_9GAMM</name>
<dbReference type="NCBIfam" id="TIGR00401">
    <property type="entry name" value="msrA"/>
    <property type="match status" value="1"/>
</dbReference>
<dbReference type="EC" id="1.8.4.11" evidence="7"/>
<dbReference type="HAMAP" id="MF_01401">
    <property type="entry name" value="MsrA"/>
    <property type="match status" value="1"/>
</dbReference>
<dbReference type="InterPro" id="IPR002569">
    <property type="entry name" value="Met_Sox_Rdtase_MsrA_dom"/>
</dbReference>
<dbReference type="PANTHER" id="PTHR43774">
    <property type="entry name" value="PEPTIDE METHIONINE SULFOXIDE REDUCTASE"/>
    <property type="match status" value="1"/>
</dbReference>
<dbReference type="Pfam" id="PF01641">
    <property type="entry name" value="SelR"/>
    <property type="match status" value="1"/>
</dbReference>
<reference evidence="9" key="1">
    <citation type="journal article" date="2023" name="Int. J. Syst. Evol. Microbiol.">
        <title>&lt;i&gt;Shewanella septentrionalis&lt;/i&gt; sp. nov. and &lt;i&gt;Shewanella holmiensis&lt;/i&gt; sp. nov., isolated from Baltic Sea water and sediments.</title>
        <authorList>
            <person name="Martin-Rodriguez A.J."/>
            <person name="Thorell K."/>
            <person name="Joffre E."/>
            <person name="Jensie-Markopoulos S."/>
            <person name="Moore E.R.B."/>
            <person name="Sjoling A."/>
        </authorList>
    </citation>
    <scope>NUCLEOTIDE SEQUENCE</scope>
    <source>
        <strain evidence="9">SP1S2-7</strain>
    </source>
</reference>
<dbReference type="GO" id="GO:0008113">
    <property type="term" value="F:peptide-methionine (S)-S-oxide reductase activity"/>
    <property type="evidence" value="ECO:0007669"/>
    <property type="project" value="UniProtKB-UniRule"/>
</dbReference>
<dbReference type="PROSITE" id="PS51790">
    <property type="entry name" value="MSRB"/>
    <property type="match status" value="1"/>
</dbReference>
<comment type="catalytic activity">
    <reaction evidence="4 7">
        <text>L-methionyl-[protein] + [thioredoxin]-disulfide + H2O = L-methionyl-(S)-S-oxide-[protein] + [thioredoxin]-dithiol</text>
        <dbReference type="Rhea" id="RHEA:14217"/>
        <dbReference type="Rhea" id="RHEA-COMP:10698"/>
        <dbReference type="Rhea" id="RHEA-COMP:10700"/>
        <dbReference type="Rhea" id="RHEA-COMP:12313"/>
        <dbReference type="Rhea" id="RHEA-COMP:12315"/>
        <dbReference type="ChEBI" id="CHEBI:15377"/>
        <dbReference type="ChEBI" id="CHEBI:16044"/>
        <dbReference type="ChEBI" id="CHEBI:29950"/>
        <dbReference type="ChEBI" id="CHEBI:44120"/>
        <dbReference type="ChEBI" id="CHEBI:50058"/>
        <dbReference type="EC" id="1.8.4.11"/>
    </reaction>
</comment>
<dbReference type="RefSeq" id="WP_261298574.1">
    <property type="nucleotide sequence ID" value="NZ_JAMTCD010000011.1"/>
</dbReference>
<feature type="domain" description="MsrB" evidence="8">
    <location>
        <begin position="1"/>
        <end position="117"/>
    </location>
</feature>
<comment type="catalytic activity">
    <reaction evidence="6 7">
        <text>[thioredoxin]-disulfide + L-methionine + H2O = L-methionine (S)-S-oxide + [thioredoxin]-dithiol</text>
        <dbReference type="Rhea" id="RHEA:19993"/>
        <dbReference type="Rhea" id="RHEA-COMP:10698"/>
        <dbReference type="Rhea" id="RHEA-COMP:10700"/>
        <dbReference type="ChEBI" id="CHEBI:15377"/>
        <dbReference type="ChEBI" id="CHEBI:29950"/>
        <dbReference type="ChEBI" id="CHEBI:50058"/>
        <dbReference type="ChEBI" id="CHEBI:57844"/>
        <dbReference type="ChEBI" id="CHEBI:58772"/>
        <dbReference type="EC" id="1.8.4.11"/>
    </reaction>
</comment>
<organism evidence="9 10">
    <name type="scientific">Shewanella holmiensis</name>
    <dbReference type="NCBI Taxonomy" id="2952222"/>
    <lineage>
        <taxon>Bacteria</taxon>
        <taxon>Pseudomonadati</taxon>
        <taxon>Pseudomonadota</taxon>
        <taxon>Gammaproteobacteria</taxon>
        <taxon>Alteromonadales</taxon>
        <taxon>Shewanellaceae</taxon>
        <taxon>Shewanella</taxon>
    </lineage>
</organism>